<feature type="transmembrane region" description="Helical" evidence="1">
    <location>
        <begin position="95"/>
        <end position="115"/>
    </location>
</feature>
<keyword evidence="3" id="KW-1185">Reference proteome</keyword>
<dbReference type="RefSeq" id="WP_008420615.1">
    <property type="nucleotide sequence ID" value="NZ_AOIA01000024.1"/>
</dbReference>
<organism evidence="2 3">
    <name type="scientific">Natronococcus jeotgali DSM 18795</name>
    <dbReference type="NCBI Taxonomy" id="1227498"/>
    <lineage>
        <taxon>Archaea</taxon>
        <taxon>Methanobacteriati</taxon>
        <taxon>Methanobacteriota</taxon>
        <taxon>Stenosarchaea group</taxon>
        <taxon>Halobacteria</taxon>
        <taxon>Halobacteriales</taxon>
        <taxon>Natrialbaceae</taxon>
        <taxon>Natronococcus</taxon>
    </lineage>
</organism>
<gene>
    <name evidence="2" type="ORF">C492_03986</name>
</gene>
<comment type="caution">
    <text evidence="2">The sequence shown here is derived from an EMBL/GenBank/DDBJ whole genome shotgun (WGS) entry which is preliminary data.</text>
</comment>
<keyword evidence="1" id="KW-0812">Transmembrane</keyword>
<evidence type="ECO:0008006" key="4">
    <source>
        <dbReference type="Google" id="ProtNLM"/>
    </source>
</evidence>
<protein>
    <recommendedName>
        <fullName evidence="4">Integral membrane protein</fullName>
    </recommendedName>
</protein>
<evidence type="ECO:0000256" key="1">
    <source>
        <dbReference type="SAM" id="Phobius"/>
    </source>
</evidence>
<dbReference type="InterPro" id="IPR058307">
    <property type="entry name" value="DUF7994"/>
</dbReference>
<dbReference type="Pfam" id="PF25957">
    <property type="entry name" value="DUF7994"/>
    <property type="match status" value="1"/>
</dbReference>
<proteinExistence type="predicted"/>
<feature type="transmembrane region" description="Helical" evidence="1">
    <location>
        <begin position="37"/>
        <end position="57"/>
    </location>
</feature>
<feature type="transmembrane region" description="Helical" evidence="1">
    <location>
        <begin position="69"/>
        <end position="89"/>
    </location>
</feature>
<evidence type="ECO:0000313" key="2">
    <source>
        <dbReference type="EMBL" id="ELY65444.1"/>
    </source>
</evidence>
<accession>L9XUF7</accession>
<dbReference type="EMBL" id="AOIA01000024">
    <property type="protein sequence ID" value="ELY65444.1"/>
    <property type="molecule type" value="Genomic_DNA"/>
</dbReference>
<name>L9XUF7_9EURY</name>
<keyword evidence="1" id="KW-0472">Membrane</keyword>
<reference evidence="2 3" key="1">
    <citation type="journal article" date="2014" name="PLoS Genet.">
        <title>Phylogenetically driven sequencing of extremely halophilic archaea reveals strategies for static and dynamic osmo-response.</title>
        <authorList>
            <person name="Becker E.A."/>
            <person name="Seitzer P.M."/>
            <person name="Tritt A."/>
            <person name="Larsen D."/>
            <person name="Krusor M."/>
            <person name="Yao A.I."/>
            <person name="Wu D."/>
            <person name="Madern D."/>
            <person name="Eisen J.A."/>
            <person name="Darling A.E."/>
            <person name="Facciotti M.T."/>
        </authorList>
    </citation>
    <scope>NUCLEOTIDE SEQUENCE [LARGE SCALE GENOMIC DNA]</scope>
    <source>
        <strain evidence="2 3">DSM 18795</strain>
    </source>
</reference>
<dbReference type="Proteomes" id="UP000011531">
    <property type="component" value="Unassembled WGS sequence"/>
</dbReference>
<sequence>MARFQRRLALPLGVGMLLSAVGYLALADPSGWPSIVGAVLFCLAGVAFVLSSATDRLRIAGRTVSWQQANGAGTILLAVGWLLTAIPTVDSSPLFGIAAGVGALSLAFFGVQTLIDGPHVDLEREPARGRLVAVLALVIVSVGLGVAVAI</sequence>
<dbReference type="AlphaFoldDB" id="L9XUF7"/>
<feature type="transmembrane region" description="Helical" evidence="1">
    <location>
        <begin position="127"/>
        <end position="149"/>
    </location>
</feature>
<dbReference type="OrthoDB" id="378730at2157"/>
<keyword evidence="1" id="KW-1133">Transmembrane helix</keyword>
<evidence type="ECO:0000313" key="3">
    <source>
        <dbReference type="Proteomes" id="UP000011531"/>
    </source>
</evidence>